<dbReference type="InterPro" id="IPR019837">
    <property type="entry name" value="CHP02597"/>
</dbReference>
<dbReference type="KEGG" id="lamb:KBB96_17340"/>
<gene>
    <name evidence="2" type="ORF">KBB96_17340</name>
</gene>
<reference evidence="2" key="1">
    <citation type="submission" date="2021-04" db="EMBL/GenBank/DDBJ databases">
        <title>Luteolibacter sp. 32A isolated from the skin of an Anderson's salamander (Ambystoma andersonii).</title>
        <authorList>
            <person name="Spergser J."/>
            <person name="Busse H.-J."/>
        </authorList>
    </citation>
    <scope>NUCLEOTIDE SEQUENCE</scope>
    <source>
        <strain evidence="2">32A</strain>
    </source>
</reference>
<organism evidence="2 3">
    <name type="scientific">Luteolibacter ambystomatis</name>
    <dbReference type="NCBI Taxonomy" id="2824561"/>
    <lineage>
        <taxon>Bacteria</taxon>
        <taxon>Pseudomonadati</taxon>
        <taxon>Verrucomicrobiota</taxon>
        <taxon>Verrucomicrobiia</taxon>
        <taxon>Verrucomicrobiales</taxon>
        <taxon>Verrucomicrobiaceae</taxon>
        <taxon>Luteolibacter</taxon>
    </lineage>
</organism>
<dbReference type="NCBIfam" id="TIGR02595">
    <property type="entry name" value="PEP_CTERM"/>
    <property type="match status" value="1"/>
</dbReference>
<dbReference type="RefSeq" id="WP_211630755.1">
    <property type="nucleotide sequence ID" value="NZ_CP073100.1"/>
</dbReference>
<name>A0A975G8E3_9BACT</name>
<sequence length="578" mass="59056">MKHLFASAALGLLLPAAAHAASVTFSAVPTARTVVAADGVTVLSGGTVWVGTLSSTSFTYNPLTSVSDNVNNIIAQGGWERFGYDTVTGDPNPGASSNLAIRTSPQGRIGGTATDNNSGTTAADYFNNATIYLWVFNGATPETSTEFGIFTATSAGTPWLFPVNAGGVGDTVTLSTTTSAAPVITAVGGVGSTPAGQLRLVSAVPEPSAPLLLGLAAVGLTFMRRRGRALAAVAALAGPLHATELSNNPVGYLTVTLPGGSQQSPRLSLISPTLVRPLSWQGTITAVSANTSGPTTFSVAGNPWTDGQFNGVNGSYYAEVVPRTGSGVVSDITGTTEGVAPDGSSLTTFDNLAAFASVGDELRVRKHVTLGGFFGETNAAGLLASDDPSTADEVLVYDGGTFTSYFYYTGDEVFAAGWYDTNFTLAPGEAAKVVIAPNQGLVVKRRGTAPLSFRYTGAAKTGDTLLPVVNGSNVLGTVSSASLTLGTSGLHTGDASTGVNGGEDPSVADEIVLYTASGPVSYFYYTGAPDFPAGWYDSAFTLAPGEADNIRIEPGSSFVLKRKSGAPFNWTQPAPKVF</sequence>
<evidence type="ECO:0000256" key="1">
    <source>
        <dbReference type="SAM" id="SignalP"/>
    </source>
</evidence>
<dbReference type="NCBIfam" id="TIGR02597">
    <property type="entry name" value="TIGR02597 family protein"/>
    <property type="match status" value="1"/>
</dbReference>
<feature type="chain" id="PRO_5037330940" evidence="1">
    <location>
        <begin position="21"/>
        <end position="578"/>
    </location>
</feature>
<dbReference type="InterPro" id="IPR013424">
    <property type="entry name" value="Ice-binding_C"/>
</dbReference>
<evidence type="ECO:0000313" key="3">
    <source>
        <dbReference type="Proteomes" id="UP000676169"/>
    </source>
</evidence>
<feature type="signal peptide" evidence="1">
    <location>
        <begin position="1"/>
        <end position="20"/>
    </location>
</feature>
<dbReference type="Proteomes" id="UP000676169">
    <property type="component" value="Chromosome"/>
</dbReference>
<proteinExistence type="predicted"/>
<protein>
    <submittedName>
        <fullName evidence="2">TIGR02597 family protein</fullName>
    </submittedName>
</protein>
<dbReference type="AlphaFoldDB" id="A0A975G8E3"/>
<dbReference type="EMBL" id="CP073100">
    <property type="protein sequence ID" value="QUE50615.1"/>
    <property type="molecule type" value="Genomic_DNA"/>
</dbReference>
<accession>A0A975G8E3</accession>
<keyword evidence="1" id="KW-0732">Signal</keyword>
<evidence type="ECO:0000313" key="2">
    <source>
        <dbReference type="EMBL" id="QUE50615.1"/>
    </source>
</evidence>
<keyword evidence="3" id="KW-1185">Reference proteome</keyword>